<name>A0ABY7R168_9ACTN</name>
<gene>
    <name evidence="2" type="ORF">O6R08_01600</name>
</gene>
<dbReference type="Proteomes" id="UP001212097">
    <property type="component" value="Chromosome"/>
</dbReference>
<organism evidence="2 3">
    <name type="scientific">Cutibacterium equinum</name>
    <dbReference type="NCBI Taxonomy" id="3016342"/>
    <lineage>
        <taxon>Bacteria</taxon>
        <taxon>Bacillati</taxon>
        <taxon>Actinomycetota</taxon>
        <taxon>Actinomycetes</taxon>
        <taxon>Propionibacteriales</taxon>
        <taxon>Propionibacteriaceae</taxon>
        <taxon>Cutibacterium</taxon>
    </lineage>
</organism>
<dbReference type="Pfam" id="PF03829">
    <property type="entry name" value="PTSIIA_gutA"/>
    <property type="match status" value="1"/>
</dbReference>
<dbReference type="SUPFAM" id="SSF141530">
    <property type="entry name" value="PTSIIA/GutA-like"/>
    <property type="match status" value="1"/>
</dbReference>
<evidence type="ECO:0000313" key="2">
    <source>
        <dbReference type="EMBL" id="WCC80267.1"/>
    </source>
</evidence>
<proteinExistence type="predicted"/>
<sequence>MATTSGTLWNAVVLRSGKETQDMLDTGVIVLFGEPVPDALSDICVVHNRDGRSPMSPKRQIVPGDVLNLAGTRYTIDEVGEVATSNLGDLGHVVLYFNSPDQSLLAGAIKVSGPKPQVPDQGAILAIEPAE</sequence>
<dbReference type="EMBL" id="CP115668">
    <property type="protein sequence ID" value="WCC80267.1"/>
    <property type="molecule type" value="Genomic_DNA"/>
</dbReference>
<accession>A0ABY7R168</accession>
<dbReference type="InterPro" id="IPR004716">
    <property type="entry name" value="PTS_IIA_glucitol/sorbitol-sp"/>
</dbReference>
<feature type="modified residue" description="Phosphohistidine; by HPr" evidence="1">
    <location>
        <position position="47"/>
    </location>
</feature>
<reference evidence="2 3" key="2">
    <citation type="submission" date="2023-06" db="EMBL/GenBank/DDBJ databases">
        <title>The Gram-positive Non-spore-bearing Anaerobic Bacilli of Human Feces.</title>
        <authorList>
            <person name="Eggerth A.H."/>
        </authorList>
    </citation>
    <scope>NUCLEOTIDE SEQUENCE [LARGE SCALE GENOMIC DNA]</scope>
    <source>
        <strain evidence="2 3">CBA3108</strain>
    </source>
</reference>
<evidence type="ECO:0000313" key="3">
    <source>
        <dbReference type="Proteomes" id="UP001212097"/>
    </source>
</evidence>
<dbReference type="PROSITE" id="PS51097">
    <property type="entry name" value="PTS_EIIA_TYPE_5"/>
    <property type="match status" value="1"/>
</dbReference>
<dbReference type="Gene3D" id="2.40.33.40">
    <property type="entry name" value="Phosphotransferase system, glucitol/sorbitol-specific IIA component"/>
    <property type="match status" value="1"/>
</dbReference>
<keyword evidence="3" id="KW-1185">Reference proteome</keyword>
<protein>
    <submittedName>
        <fullName evidence="2">PTS glucitol/sorbitol transporter subunit IIA</fullName>
    </submittedName>
</protein>
<dbReference type="InterPro" id="IPR036665">
    <property type="entry name" value="PTS_IIA_glucitol/sorbitol_sf"/>
</dbReference>
<dbReference type="PANTHER" id="PTHR40398">
    <property type="entry name" value="PTS SYSTEM GLUCITOL/SORBITOL-SPECIFIC EIIA COMPONENT"/>
    <property type="match status" value="1"/>
</dbReference>
<dbReference type="RefSeq" id="WP_271418448.1">
    <property type="nucleotide sequence ID" value="NZ_CP115668.1"/>
</dbReference>
<reference evidence="2 3" key="1">
    <citation type="submission" date="2023-01" db="EMBL/GenBank/DDBJ databases">
        <authorList>
            <person name="Lee S.H."/>
            <person name="Jung H.S."/>
            <person name="Yun J.U."/>
        </authorList>
    </citation>
    <scope>NUCLEOTIDE SEQUENCE [LARGE SCALE GENOMIC DNA]</scope>
    <source>
        <strain evidence="2 3">CBA3108</strain>
    </source>
</reference>
<dbReference type="PANTHER" id="PTHR40398:SF1">
    <property type="entry name" value="PTS SYSTEM GLUCITOL_SORBITOL-SPECIFIC EIIA COMPONENT"/>
    <property type="match status" value="1"/>
</dbReference>
<evidence type="ECO:0000256" key="1">
    <source>
        <dbReference type="PROSITE-ProRule" id="PRU00420"/>
    </source>
</evidence>